<evidence type="ECO:0000256" key="3">
    <source>
        <dbReference type="ARBA" id="ARBA00022837"/>
    </source>
</evidence>
<accession>A0A1I5DVD8</accession>
<dbReference type="AlphaFoldDB" id="A0A1I5DVD8"/>
<protein>
    <submittedName>
        <fullName evidence="4">Galactose mutarotase</fullName>
    </submittedName>
</protein>
<dbReference type="InterPro" id="IPR014718">
    <property type="entry name" value="GH-type_carb-bd"/>
</dbReference>
<dbReference type="Gene3D" id="2.70.98.10">
    <property type="match status" value="1"/>
</dbReference>
<gene>
    <name evidence="4" type="ORF">SAMN05421741_11745</name>
</gene>
<dbReference type="PANTHER" id="PTHR11122">
    <property type="entry name" value="APOSPORY-ASSOCIATED PROTEIN C-RELATED"/>
    <property type="match status" value="1"/>
</dbReference>
<dbReference type="SUPFAM" id="SSF74650">
    <property type="entry name" value="Galactose mutarotase-like"/>
    <property type="match status" value="1"/>
</dbReference>
<evidence type="ECO:0000313" key="5">
    <source>
        <dbReference type="Proteomes" id="UP000199036"/>
    </source>
</evidence>
<dbReference type="OrthoDB" id="9795355at2"/>
<dbReference type="STRING" id="913024.SAMN05421741_11745"/>
<dbReference type="InterPro" id="IPR008183">
    <property type="entry name" value="Aldose_1/G6P_1-epimerase"/>
</dbReference>
<evidence type="ECO:0000256" key="2">
    <source>
        <dbReference type="ARBA" id="ARBA00011245"/>
    </source>
</evidence>
<dbReference type="GO" id="GO:0016853">
    <property type="term" value="F:isomerase activity"/>
    <property type="evidence" value="ECO:0007669"/>
    <property type="project" value="InterPro"/>
</dbReference>
<dbReference type="Pfam" id="PF01263">
    <property type="entry name" value="Aldose_epim"/>
    <property type="match status" value="1"/>
</dbReference>
<dbReference type="InterPro" id="IPR011013">
    <property type="entry name" value="Gal_mutarotase_sf_dom"/>
</dbReference>
<keyword evidence="5" id="KW-1185">Reference proteome</keyword>
<dbReference type="Proteomes" id="UP000199036">
    <property type="component" value="Unassembled WGS sequence"/>
</dbReference>
<organism evidence="4 5">
    <name type="scientific">Paenimyroides ummariense</name>
    <dbReference type="NCBI Taxonomy" id="913024"/>
    <lineage>
        <taxon>Bacteria</taxon>
        <taxon>Pseudomonadati</taxon>
        <taxon>Bacteroidota</taxon>
        <taxon>Flavobacteriia</taxon>
        <taxon>Flavobacteriales</taxon>
        <taxon>Flavobacteriaceae</taxon>
        <taxon>Paenimyroides</taxon>
    </lineage>
</organism>
<name>A0A1I5DVD8_9FLAO</name>
<comment type="subunit">
    <text evidence="2">Monomer.</text>
</comment>
<keyword evidence="3" id="KW-0106">Calcium</keyword>
<comment type="cofactor">
    <cofactor evidence="1">
        <name>Ca(2+)</name>
        <dbReference type="ChEBI" id="CHEBI:29108"/>
    </cofactor>
</comment>
<dbReference type="GO" id="GO:0005975">
    <property type="term" value="P:carbohydrate metabolic process"/>
    <property type="evidence" value="ECO:0007669"/>
    <property type="project" value="InterPro"/>
</dbReference>
<dbReference type="CDD" id="cd09024">
    <property type="entry name" value="Aldose_epim_lacX"/>
    <property type="match status" value="1"/>
</dbReference>
<dbReference type="InterPro" id="IPR037481">
    <property type="entry name" value="LacX"/>
</dbReference>
<dbReference type="PANTHER" id="PTHR11122:SF13">
    <property type="entry name" value="GLUCOSE-6-PHOSPHATE 1-EPIMERASE"/>
    <property type="match status" value="1"/>
</dbReference>
<dbReference type="GO" id="GO:0030246">
    <property type="term" value="F:carbohydrate binding"/>
    <property type="evidence" value="ECO:0007669"/>
    <property type="project" value="InterPro"/>
</dbReference>
<dbReference type="RefSeq" id="WP_091524512.1">
    <property type="nucleotide sequence ID" value="NZ_FOVI01000017.1"/>
</dbReference>
<evidence type="ECO:0000256" key="1">
    <source>
        <dbReference type="ARBA" id="ARBA00001913"/>
    </source>
</evidence>
<proteinExistence type="predicted"/>
<dbReference type="EMBL" id="FOVI01000017">
    <property type="protein sequence ID" value="SFO03203.1"/>
    <property type="molecule type" value="Genomic_DNA"/>
</dbReference>
<reference evidence="5" key="1">
    <citation type="submission" date="2016-10" db="EMBL/GenBank/DDBJ databases">
        <authorList>
            <person name="Varghese N."/>
            <person name="Submissions S."/>
        </authorList>
    </citation>
    <scope>NUCLEOTIDE SEQUENCE [LARGE SCALE GENOMIC DNA]</scope>
    <source>
        <strain evidence="5">DS-12</strain>
    </source>
</reference>
<sequence length="290" mass="33034">MIYYLENQNLKIAVALKGAESKSVFNKVSQQELLWQADPEFWGKSSPVLFPIVGTLKYGKYIYQGKEYHLPRHGFARDYDFKLEEVKESQLIFSLEATAETLALYPFLFKLLIIYKLTANSLKVTYKVENLSGDETMFFSLGAHPAFNVGSNADDFSSYTLQFNKDVTLNPNILQGGLLTTDKNSISLNNKKLQLNYEMFENDALVLLDIKSDKITLLGNDDEPILNFEFENFPYFGIWTVKDSGFVCLEPWAGVADFEDHNQQLTDKFGINMLQPNEIWSASFTVTVAL</sequence>
<evidence type="ECO:0000313" key="4">
    <source>
        <dbReference type="EMBL" id="SFO03203.1"/>
    </source>
</evidence>